<dbReference type="NCBIfam" id="TIGR00256">
    <property type="entry name" value="D-aminoacyl-tRNA deacylase"/>
    <property type="match status" value="1"/>
</dbReference>
<dbReference type="Gene3D" id="3.50.80.10">
    <property type="entry name" value="D-tyrosyl-tRNA(Tyr) deacylase"/>
    <property type="match status" value="1"/>
</dbReference>
<dbReference type="OrthoDB" id="9801395at2"/>
<dbReference type="GO" id="GO:0106026">
    <property type="term" value="F:Gly-tRNA(Ala) deacylase activity"/>
    <property type="evidence" value="ECO:0007669"/>
    <property type="project" value="UniProtKB-UniRule"/>
</dbReference>
<comment type="catalytic activity">
    <reaction evidence="2">
        <text>a D-aminoacyl-tRNA + H2O = a tRNA + a D-alpha-amino acid + H(+)</text>
        <dbReference type="Rhea" id="RHEA:13953"/>
        <dbReference type="Rhea" id="RHEA-COMP:10123"/>
        <dbReference type="Rhea" id="RHEA-COMP:10124"/>
        <dbReference type="ChEBI" id="CHEBI:15377"/>
        <dbReference type="ChEBI" id="CHEBI:15378"/>
        <dbReference type="ChEBI" id="CHEBI:59871"/>
        <dbReference type="ChEBI" id="CHEBI:78442"/>
        <dbReference type="ChEBI" id="CHEBI:79333"/>
        <dbReference type="EC" id="3.1.1.96"/>
    </reaction>
</comment>
<comment type="subcellular location">
    <subcellularLocation>
        <location evidence="2">Cytoplasm</location>
    </subcellularLocation>
</comment>
<evidence type="ECO:0000256" key="2">
    <source>
        <dbReference type="HAMAP-Rule" id="MF_00518"/>
    </source>
</evidence>
<dbReference type="InterPro" id="IPR023509">
    <property type="entry name" value="DTD-like_sf"/>
</dbReference>
<evidence type="ECO:0000256" key="1">
    <source>
        <dbReference type="ARBA" id="ARBA00009673"/>
    </source>
</evidence>
<dbReference type="GO" id="GO:0000049">
    <property type="term" value="F:tRNA binding"/>
    <property type="evidence" value="ECO:0007669"/>
    <property type="project" value="UniProtKB-UniRule"/>
</dbReference>
<dbReference type="PANTHER" id="PTHR10472">
    <property type="entry name" value="D-TYROSYL-TRNA TYR DEACYLASE"/>
    <property type="match status" value="1"/>
</dbReference>
<comment type="function">
    <text evidence="2">An aminoacyl-tRNA editing enzyme that deacylates mischarged D-aminoacyl-tRNAs. Also deacylates mischarged glycyl-tRNA(Ala), protecting cells against glycine mischarging by AlaRS. Acts via tRNA-based rather than protein-based catalysis; rejects L-amino acids rather than detecting D-amino acids in the active site. By recycling D-aminoacyl-tRNA to D-amino acids and free tRNA molecules, this enzyme counteracts the toxicity associated with the formation of D-aminoacyl-tRNA entities in vivo and helps enforce protein L-homochirality.</text>
</comment>
<dbReference type="GO" id="GO:0051500">
    <property type="term" value="F:D-tyrosyl-tRNA(Tyr) deacylase activity"/>
    <property type="evidence" value="ECO:0007669"/>
    <property type="project" value="TreeGrafter"/>
</dbReference>
<keyword evidence="2" id="KW-0820">tRNA-binding</keyword>
<comment type="similarity">
    <text evidence="1 2">Belongs to the DTD family.</text>
</comment>
<dbReference type="PANTHER" id="PTHR10472:SF5">
    <property type="entry name" value="D-AMINOACYL-TRNA DEACYLASE 1"/>
    <property type="match status" value="1"/>
</dbReference>
<dbReference type="EMBL" id="WEHX01000048">
    <property type="protein sequence ID" value="KAB7658254.1"/>
    <property type="molecule type" value="Genomic_DNA"/>
</dbReference>
<comment type="domain">
    <text evidence="2">A Gly-cisPro motif from one monomer fits into the active site of the other monomer to allow specific chiral rejection of L-amino acids.</text>
</comment>
<feature type="short sequence motif" description="Gly-cisPro motif, important for rejection of L-amino acids" evidence="2">
    <location>
        <begin position="143"/>
        <end position="144"/>
    </location>
</feature>
<dbReference type="AlphaFoldDB" id="A0A6I1EPC8"/>
<dbReference type="EC" id="3.1.1.-" evidence="2"/>
<dbReference type="Pfam" id="PF02580">
    <property type="entry name" value="Tyr_Deacylase"/>
    <property type="match status" value="1"/>
</dbReference>
<dbReference type="GO" id="GO:0005737">
    <property type="term" value="C:cytoplasm"/>
    <property type="evidence" value="ECO:0007669"/>
    <property type="project" value="UniProtKB-SubCell"/>
</dbReference>
<dbReference type="InterPro" id="IPR003732">
    <property type="entry name" value="Daa-tRNA_deacyls_DTD"/>
</dbReference>
<protein>
    <recommendedName>
        <fullName evidence="2">D-aminoacyl-tRNA deacylase</fullName>
        <shortName evidence="2">DTD</shortName>
        <ecNumber evidence="2">3.1.1.96</ecNumber>
    </recommendedName>
    <alternativeName>
        <fullName evidence="2">Gly-tRNA(Ala) deacylase</fullName>
        <ecNumber evidence="2">3.1.1.-</ecNumber>
    </alternativeName>
</protein>
<dbReference type="GO" id="GO:0043908">
    <property type="term" value="F:Ser(Gly)-tRNA(Ala) hydrolase activity"/>
    <property type="evidence" value="ECO:0007669"/>
    <property type="project" value="UniProtKB-UniRule"/>
</dbReference>
<comment type="catalytic activity">
    <reaction evidence="2">
        <text>glycyl-tRNA(Ala) + H2O = tRNA(Ala) + glycine + H(+)</text>
        <dbReference type="Rhea" id="RHEA:53744"/>
        <dbReference type="Rhea" id="RHEA-COMP:9657"/>
        <dbReference type="Rhea" id="RHEA-COMP:13640"/>
        <dbReference type="ChEBI" id="CHEBI:15377"/>
        <dbReference type="ChEBI" id="CHEBI:15378"/>
        <dbReference type="ChEBI" id="CHEBI:57305"/>
        <dbReference type="ChEBI" id="CHEBI:78442"/>
        <dbReference type="ChEBI" id="CHEBI:78522"/>
    </reaction>
</comment>
<gene>
    <name evidence="2" type="primary">dtd</name>
    <name evidence="3" type="ORF">GBM95_07575</name>
</gene>
<comment type="caution">
    <text evidence="3">The sequence shown here is derived from an EMBL/GenBank/DDBJ whole genome shotgun (WGS) entry which is preliminary data.</text>
</comment>
<dbReference type="GO" id="GO:0019478">
    <property type="term" value="P:D-amino acid catabolic process"/>
    <property type="evidence" value="ECO:0007669"/>
    <property type="project" value="UniProtKB-UniRule"/>
</dbReference>
<keyword evidence="2" id="KW-0694">RNA-binding</keyword>
<evidence type="ECO:0000313" key="3">
    <source>
        <dbReference type="EMBL" id="KAB7658254.1"/>
    </source>
</evidence>
<accession>A0A6I1EPC8</accession>
<sequence>MILLLQRVREARVDRRGEAGAPDEKLGSVGKGFLALVCAEAGDTEEVIGKAARKTARLRVFEDEGGRMNLSVKDVGGGVLAVSQFTLAADCMSGNRPSFSKGAAPEEAEKSYLRYVEALRAEGIPVETGSFGAHMLVSLVNDGPATFWLKF</sequence>
<proteinExistence type="inferred from homology"/>
<keyword evidence="2 3" id="KW-0378">Hydrolase</keyword>
<name>A0A6I1EPC8_9BURK</name>
<comment type="subunit">
    <text evidence="2">Homodimer.</text>
</comment>
<dbReference type="HAMAP" id="MF_00518">
    <property type="entry name" value="Deacylase_Dtd"/>
    <property type="match status" value="1"/>
</dbReference>
<reference evidence="3 4" key="1">
    <citation type="submission" date="2019-10" db="EMBL/GenBank/DDBJ databases">
        <title>Genome diversity of Sutterella seckii.</title>
        <authorList>
            <person name="Chaplin A.V."/>
            <person name="Sokolova S.R."/>
            <person name="Mosin K.A."/>
            <person name="Ivanova E.L."/>
            <person name="Kochetkova T.O."/>
            <person name="Goltsov A.Y."/>
            <person name="Trofimov D.Y."/>
            <person name="Efimov B.A."/>
        </authorList>
    </citation>
    <scope>NUCLEOTIDE SEQUENCE [LARGE SCALE GENOMIC DNA]</scope>
    <source>
        <strain evidence="3 4">ASD393</strain>
    </source>
</reference>
<keyword evidence="2" id="KW-0963">Cytoplasm</keyword>
<evidence type="ECO:0000313" key="4">
    <source>
        <dbReference type="Proteomes" id="UP000430564"/>
    </source>
</evidence>
<dbReference type="FunFam" id="3.50.80.10:FF:000001">
    <property type="entry name" value="D-aminoacyl-tRNA deacylase"/>
    <property type="match status" value="1"/>
</dbReference>
<dbReference type="Proteomes" id="UP000430564">
    <property type="component" value="Unassembled WGS sequence"/>
</dbReference>
<dbReference type="EC" id="3.1.1.96" evidence="2"/>
<dbReference type="SUPFAM" id="SSF69500">
    <property type="entry name" value="DTD-like"/>
    <property type="match status" value="1"/>
</dbReference>
<dbReference type="RefSeq" id="WP_152158547.1">
    <property type="nucleotide sequence ID" value="NZ_WEHX01000048.1"/>
</dbReference>
<organism evidence="3 4">
    <name type="scientific">Sutterella seckii</name>
    <dbReference type="NCBI Taxonomy" id="1944635"/>
    <lineage>
        <taxon>Bacteria</taxon>
        <taxon>Pseudomonadati</taxon>
        <taxon>Pseudomonadota</taxon>
        <taxon>Betaproteobacteria</taxon>
        <taxon>Burkholderiales</taxon>
        <taxon>Sutterellaceae</taxon>
        <taxon>Sutterella</taxon>
    </lineage>
</organism>